<comment type="caution">
    <text evidence="7">The sequence shown here is derived from an EMBL/GenBank/DDBJ whole genome shotgun (WGS) entry which is preliminary data.</text>
</comment>
<accession>A0AA40EQ70</accession>
<gene>
    <name evidence="7" type="ORF">B0T18DRAFT_185007</name>
</gene>
<keyword evidence="4 6" id="KW-0472">Membrane</keyword>
<evidence type="ECO:0000313" key="8">
    <source>
        <dbReference type="Proteomes" id="UP001172155"/>
    </source>
</evidence>
<keyword evidence="8" id="KW-1185">Reference proteome</keyword>
<sequence length="248" mass="26213">MAASPSGFALRLNGSSCLRQEVDCGGTVGPYRVCCPEGAFCPSQYNVDCCPSASNCTTTLIENPRCANETWDLYDNGGYFCCLRGLFGYAARVTNSNGCGSEGYILKSGEVRLPLIQAGTAPSTVSLLTSSTLSTSATTPVSPSSTSSTSFTTKESDNSLSTGGKIGIGIGVPLGVIAFILVIWLVFRHGKKKSAGTQQPEMVSGLEDSRQDAKVAPYRQELEGNQAPAEMGGYHEYRPPVELDGQHR</sequence>
<feature type="compositionally biased region" description="Low complexity" evidence="5">
    <location>
        <begin position="134"/>
        <end position="153"/>
    </location>
</feature>
<dbReference type="AlphaFoldDB" id="A0AA40EQ70"/>
<proteinExistence type="predicted"/>
<reference evidence="7" key="1">
    <citation type="submission" date="2023-06" db="EMBL/GenBank/DDBJ databases">
        <title>Genome-scale phylogeny and comparative genomics of the fungal order Sordariales.</title>
        <authorList>
            <consortium name="Lawrence Berkeley National Laboratory"/>
            <person name="Hensen N."/>
            <person name="Bonometti L."/>
            <person name="Westerberg I."/>
            <person name="Brannstrom I.O."/>
            <person name="Guillou S."/>
            <person name="Cros-Aarteil S."/>
            <person name="Calhoun S."/>
            <person name="Haridas S."/>
            <person name="Kuo A."/>
            <person name="Mondo S."/>
            <person name="Pangilinan J."/>
            <person name="Riley R."/>
            <person name="LaButti K."/>
            <person name="Andreopoulos B."/>
            <person name="Lipzen A."/>
            <person name="Chen C."/>
            <person name="Yanf M."/>
            <person name="Daum C."/>
            <person name="Ng V."/>
            <person name="Clum A."/>
            <person name="Steindorff A."/>
            <person name="Ohm R."/>
            <person name="Martin F."/>
            <person name="Silar P."/>
            <person name="Natvig D."/>
            <person name="Lalanne C."/>
            <person name="Gautier V."/>
            <person name="Ament-velasquez S.L."/>
            <person name="Kruys A."/>
            <person name="Hutchinson M.I."/>
            <person name="Powell A.J."/>
            <person name="Barry K."/>
            <person name="Miller A.N."/>
            <person name="Grigoriev I.V."/>
            <person name="Debuchy R."/>
            <person name="Gladieux P."/>
            <person name="Thoren M.H."/>
            <person name="Johannesson H."/>
        </authorList>
    </citation>
    <scope>NUCLEOTIDE SEQUENCE</scope>
    <source>
        <strain evidence="7">SMH3187-1</strain>
    </source>
</reference>
<organism evidence="7 8">
    <name type="scientific">Schizothecium vesticola</name>
    <dbReference type="NCBI Taxonomy" id="314040"/>
    <lineage>
        <taxon>Eukaryota</taxon>
        <taxon>Fungi</taxon>
        <taxon>Dikarya</taxon>
        <taxon>Ascomycota</taxon>
        <taxon>Pezizomycotina</taxon>
        <taxon>Sordariomycetes</taxon>
        <taxon>Sordariomycetidae</taxon>
        <taxon>Sordariales</taxon>
        <taxon>Schizotheciaceae</taxon>
        <taxon>Schizothecium</taxon>
    </lineage>
</organism>
<dbReference type="GO" id="GO:0016020">
    <property type="term" value="C:membrane"/>
    <property type="evidence" value="ECO:0007669"/>
    <property type="project" value="UniProtKB-SubCell"/>
</dbReference>
<evidence type="ECO:0000313" key="7">
    <source>
        <dbReference type="EMBL" id="KAK0743450.1"/>
    </source>
</evidence>
<dbReference type="InterPro" id="IPR051694">
    <property type="entry name" value="Immunoregulatory_rcpt-like"/>
</dbReference>
<dbReference type="PANTHER" id="PTHR15549">
    <property type="entry name" value="PAIRED IMMUNOGLOBULIN-LIKE TYPE 2 RECEPTOR"/>
    <property type="match status" value="1"/>
</dbReference>
<keyword evidence="3 6" id="KW-1133">Transmembrane helix</keyword>
<evidence type="ECO:0000256" key="6">
    <source>
        <dbReference type="SAM" id="Phobius"/>
    </source>
</evidence>
<feature type="region of interest" description="Disordered" evidence="5">
    <location>
        <begin position="134"/>
        <end position="156"/>
    </location>
</feature>
<feature type="region of interest" description="Disordered" evidence="5">
    <location>
        <begin position="222"/>
        <end position="248"/>
    </location>
</feature>
<evidence type="ECO:0000256" key="5">
    <source>
        <dbReference type="SAM" id="MobiDB-lite"/>
    </source>
</evidence>
<evidence type="ECO:0000256" key="4">
    <source>
        <dbReference type="ARBA" id="ARBA00023136"/>
    </source>
</evidence>
<keyword evidence="2 6" id="KW-0812">Transmembrane</keyword>
<comment type="subcellular location">
    <subcellularLocation>
        <location evidence="1">Membrane</location>
        <topology evidence="1">Single-pass membrane protein</topology>
    </subcellularLocation>
</comment>
<dbReference type="EMBL" id="JAUKUD010000005">
    <property type="protein sequence ID" value="KAK0743450.1"/>
    <property type="molecule type" value="Genomic_DNA"/>
</dbReference>
<dbReference type="GO" id="GO:0071944">
    <property type="term" value="C:cell periphery"/>
    <property type="evidence" value="ECO:0007669"/>
    <property type="project" value="UniProtKB-ARBA"/>
</dbReference>
<evidence type="ECO:0008006" key="9">
    <source>
        <dbReference type="Google" id="ProtNLM"/>
    </source>
</evidence>
<name>A0AA40EQ70_9PEZI</name>
<evidence type="ECO:0000256" key="1">
    <source>
        <dbReference type="ARBA" id="ARBA00004167"/>
    </source>
</evidence>
<feature type="transmembrane region" description="Helical" evidence="6">
    <location>
        <begin position="166"/>
        <end position="187"/>
    </location>
</feature>
<protein>
    <recommendedName>
        <fullName evidence="9">Mid2 domain-containing protein</fullName>
    </recommendedName>
</protein>
<evidence type="ECO:0000256" key="3">
    <source>
        <dbReference type="ARBA" id="ARBA00022989"/>
    </source>
</evidence>
<evidence type="ECO:0000256" key="2">
    <source>
        <dbReference type="ARBA" id="ARBA00022692"/>
    </source>
</evidence>
<dbReference type="Proteomes" id="UP001172155">
    <property type="component" value="Unassembled WGS sequence"/>
</dbReference>
<dbReference type="PANTHER" id="PTHR15549:SF30">
    <property type="entry name" value="MID2 DOMAIN-CONTAINING PROTEIN"/>
    <property type="match status" value="1"/>
</dbReference>
<feature type="compositionally biased region" description="Basic and acidic residues" evidence="5">
    <location>
        <begin position="233"/>
        <end position="248"/>
    </location>
</feature>